<dbReference type="EMBL" id="GGEC01083481">
    <property type="protein sequence ID" value="MBX63965.1"/>
    <property type="molecule type" value="Transcribed_RNA"/>
</dbReference>
<proteinExistence type="predicted"/>
<evidence type="ECO:0000313" key="1">
    <source>
        <dbReference type="EMBL" id="MBX63965.1"/>
    </source>
</evidence>
<sequence length="14" mass="1637">MLNVIILVDFLFSL</sequence>
<reference evidence="1" key="1">
    <citation type="submission" date="2018-02" db="EMBL/GenBank/DDBJ databases">
        <title>Rhizophora mucronata_Transcriptome.</title>
        <authorList>
            <person name="Meera S.P."/>
            <person name="Sreeshan A."/>
            <person name="Augustine A."/>
        </authorList>
    </citation>
    <scope>NUCLEOTIDE SEQUENCE</scope>
    <source>
        <tissue evidence="1">Leaf</tissue>
    </source>
</reference>
<protein>
    <submittedName>
        <fullName evidence="1">Uncharacterized protein</fullName>
    </submittedName>
</protein>
<name>A0A2P2QAH2_RHIMU</name>
<accession>A0A2P2QAH2</accession>
<organism evidence="1">
    <name type="scientific">Rhizophora mucronata</name>
    <name type="common">Asiatic mangrove</name>
    <dbReference type="NCBI Taxonomy" id="61149"/>
    <lineage>
        <taxon>Eukaryota</taxon>
        <taxon>Viridiplantae</taxon>
        <taxon>Streptophyta</taxon>
        <taxon>Embryophyta</taxon>
        <taxon>Tracheophyta</taxon>
        <taxon>Spermatophyta</taxon>
        <taxon>Magnoliopsida</taxon>
        <taxon>eudicotyledons</taxon>
        <taxon>Gunneridae</taxon>
        <taxon>Pentapetalae</taxon>
        <taxon>rosids</taxon>
        <taxon>fabids</taxon>
        <taxon>Malpighiales</taxon>
        <taxon>Rhizophoraceae</taxon>
        <taxon>Rhizophora</taxon>
    </lineage>
</organism>